<organism evidence="2 3">
    <name type="scientific">Immersiella caudata</name>
    <dbReference type="NCBI Taxonomy" id="314043"/>
    <lineage>
        <taxon>Eukaryota</taxon>
        <taxon>Fungi</taxon>
        <taxon>Dikarya</taxon>
        <taxon>Ascomycota</taxon>
        <taxon>Pezizomycotina</taxon>
        <taxon>Sordariomycetes</taxon>
        <taxon>Sordariomycetidae</taxon>
        <taxon>Sordariales</taxon>
        <taxon>Lasiosphaeriaceae</taxon>
        <taxon>Immersiella</taxon>
    </lineage>
</organism>
<accession>A0AA40C0C6</accession>
<protein>
    <submittedName>
        <fullName evidence="2">Uncharacterized protein</fullName>
    </submittedName>
</protein>
<evidence type="ECO:0000256" key="1">
    <source>
        <dbReference type="SAM" id="MobiDB-lite"/>
    </source>
</evidence>
<dbReference type="EMBL" id="JAULSU010000004">
    <property type="protein sequence ID" value="KAK0620691.1"/>
    <property type="molecule type" value="Genomic_DNA"/>
</dbReference>
<keyword evidence="3" id="KW-1185">Reference proteome</keyword>
<evidence type="ECO:0000313" key="2">
    <source>
        <dbReference type="EMBL" id="KAK0620691.1"/>
    </source>
</evidence>
<evidence type="ECO:0000313" key="3">
    <source>
        <dbReference type="Proteomes" id="UP001175000"/>
    </source>
</evidence>
<dbReference type="Proteomes" id="UP001175000">
    <property type="component" value="Unassembled WGS sequence"/>
</dbReference>
<comment type="caution">
    <text evidence="2">The sequence shown here is derived from an EMBL/GenBank/DDBJ whole genome shotgun (WGS) entry which is preliminary data.</text>
</comment>
<feature type="compositionally biased region" description="Gly residues" evidence="1">
    <location>
        <begin position="274"/>
        <end position="309"/>
    </location>
</feature>
<reference evidence="2" key="1">
    <citation type="submission" date="2023-06" db="EMBL/GenBank/DDBJ databases">
        <title>Genome-scale phylogeny and comparative genomics of the fungal order Sordariales.</title>
        <authorList>
            <consortium name="Lawrence Berkeley National Laboratory"/>
            <person name="Hensen N."/>
            <person name="Bonometti L."/>
            <person name="Westerberg I."/>
            <person name="Brannstrom I.O."/>
            <person name="Guillou S."/>
            <person name="Cros-Aarteil S."/>
            <person name="Calhoun S."/>
            <person name="Haridas S."/>
            <person name="Kuo A."/>
            <person name="Mondo S."/>
            <person name="Pangilinan J."/>
            <person name="Riley R."/>
            <person name="Labutti K."/>
            <person name="Andreopoulos B."/>
            <person name="Lipzen A."/>
            <person name="Chen C."/>
            <person name="Yanf M."/>
            <person name="Daum C."/>
            <person name="Ng V."/>
            <person name="Clum A."/>
            <person name="Steindorff A."/>
            <person name="Ohm R."/>
            <person name="Martin F."/>
            <person name="Silar P."/>
            <person name="Natvig D."/>
            <person name="Lalanne C."/>
            <person name="Gautier V."/>
            <person name="Ament-Velasquez S.L."/>
            <person name="Kruys A."/>
            <person name="Hutchinson M.I."/>
            <person name="Powell A.J."/>
            <person name="Barry K."/>
            <person name="Miller A.N."/>
            <person name="Grigoriev I.V."/>
            <person name="Debuchy R."/>
            <person name="Gladieux P."/>
            <person name="Thoren M.H."/>
            <person name="Johannesson H."/>
        </authorList>
    </citation>
    <scope>NUCLEOTIDE SEQUENCE</scope>
    <source>
        <strain evidence="2">CBS 606.72</strain>
    </source>
</reference>
<dbReference type="AlphaFoldDB" id="A0AA40C0C6"/>
<sequence>MPARRSLNQLPPRTNYTIQVKAADFIAKYVTILAWDKAVESELPQIIQWLTSSSTFQPHSSSHIACLKTKGNLRTLAGVVSEYESAAHALAAGVGVPWIDIAAVKAVFIHQWHWMGKFKGQYGDYVQSAKHFPAAVMPIGERVYDEWYGIFALINDPKGMPGNIAGEMRKVYKAVATMAVMMQNEEMDESEVTKEAMLEVDFRTLGQILLEMPQNDRFVGLRKKAEEADANWRAMVVEAKKGQTNTWRVREAALAAKRAAARHVEEETPSDAGGVDGAGSGDGVGRAGGVGSCGGVGNGGGAGSGGGTSGRKRPREVMEADSDAGTGPAPKTQAGPDNQRQHLQAVLRSLAEEKKRGDKLEKTVAELQSQVATMANYTKNLENGAWRIYDLQGVLSVQKGAISMATNGFGVGSPEEHQALMSNYTGIISDAKDRVVRYVVDGENAADPWYIRGEVIFFTYSRGPLKGVERAVKPIPKSDEGRAKLGIIWDEDSRKLMFRLD</sequence>
<feature type="region of interest" description="Disordered" evidence="1">
    <location>
        <begin position="260"/>
        <end position="340"/>
    </location>
</feature>
<proteinExistence type="predicted"/>
<name>A0AA40C0C6_9PEZI</name>
<gene>
    <name evidence="2" type="ORF">B0T14DRAFT_587171</name>
</gene>